<keyword evidence="3" id="KW-1185">Reference proteome</keyword>
<name>A0AAE9FCV9_CAEBR</name>
<proteinExistence type="predicted"/>
<dbReference type="AlphaFoldDB" id="A0AAE9FCV9"/>
<dbReference type="EMBL" id="CP092625">
    <property type="protein sequence ID" value="UMM43041.1"/>
    <property type="molecule type" value="Genomic_DNA"/>
</dbReference>
<evidence type="ECO:0000256" key="1">
    <source>
        <dbReference type="SAM" id="MobiDB-lite"/>
    </source>
</evidence>
<feature type="region of interest" description="Disordered" evidence="1">
    <location>
        <begin position="168"/>
        <end position="231"/>
    </location>
</feature>
<evidence type="ECO:0000313" key="2">
    <source>
        <dbReference type="EMBL" id="UMM43041.1"/>
    </source>
</evidence>
<evidence type="ECO:0000313" key="3">
    <source>
        <dbReference type="Proteomes" id="UP000829354"/>
    </source>
</evidence>
<protein>
    <submittedName>
        <fullName evidence="2">Uncharacterized protein</fullName>
    </submittedName>
</protein>
<gene>
    <name evidence="2" type="ORF">L5515_018656</name>
</gene>
<sequence>MIAEQNPTTVVQQPKNQPQNCFYVYSTALKALVGEIRKVHNWLSDHTQKEQSMQGRLIYLLIVMDLSRELTDFEKRADAYEEAGNKNKIADQETIEFINRTSNGIHAALREWKSEHQPDDDFDVVIDQHSMGSFLKVLKRLNEMNDVEETNKLRKVLVNGVAGGNVEEKTVQLEPQSAQKQPPKNGKRKQNGKKKRNDKQKPQAQQEPLQAPPGEPKSDQQCQQEDQPEPQ</sequence>
<organism evidence="2 3">
    <name type="scientific">Caenorhabditis briggsae</name>
    <dbReference type="NCBI Taxonomy" id="6238"/>
    <lineage>
        <taxon>Eukaryota</taxon>
        <taxon>Metazoa</taxon>
        <taxon>Ecdysozoa</taxon>
        <taxon>Nematoda</taxon>
        <taxon>Chromadorea</taxon>
        <taxon>Rhabditida</taxon>
        <taxon>Rhabditina</taxon>
        <taxon>Rhabditomorpha</taxon>
        <taxon>Rhabditoidea</taxon>
        <taxon>Rhabditidae</taxon>
        <taxon>Peloderinae</taxon>
        <taxon>Caenorhabditis</taxon>
    </lineage>
</organism>
<accession>A0AAE9FCV9</accession>
<dbReference type="Proteomes" id="UP000829354">
    <property type="component" value="Chromosome X"/>
</dbReference>
<feature type="compositionally biased region" description="Basic residues" evidence="1">
    <location>
        <begin position="185"/>
        <end position="198"/>
    </location>
</feature>
<reference evidence="2 3" key="1">
    <citation type="submission" date="2022-04" db="EMBL/GenBank/DDBJ databases">
        <title>Chromosome-level reference genomes for two strains of Caenorhabditis briggsae: an improved platform for comparative genomics.</title>
        <authorList>
            <person name="Stevens L."/>
            <person name="Andersen E."/>
        </authorList>
    </citation>
    <scope>NUCLEOTIDE SEQUENCE [LARGE SCALE GENOMIC DNA]</scope>
    <source>
        <strain evidence="2">VX34</strain>
        <tissue evidence="2">Whole-organism</tissue>
    </source>
</reference>